<gene>
    <name evidence="5" type="ORF">POL58_44055</name>
</gene>
<evidence type="ECO:0000259" key="4">
    <source>
        <dbReference type="SMART" id="SM01086"/>
    </source>
</evidence>
<dbReference type="InterPro" id="IPR019489">
    <property type="entry name" value="Clp_ATPase_C"/>
</dbReference>
<name>A0ABT5BKX5_9BACT</name>
<sequence length="255" mass="27569">MSEFASYDAIRAPARPAGSRARPAHPRPPPLPPPCAEGAVPRAAVRRDREGPRNVFDLCLQIFDAGRLTDARVTRSTSAARSSSSPRTSARASNARGAARVRPRGPQAARPRDRDPRARAGVPPRVPQSHRSDRQLPSLDEETAARIAGASWPRCSERSGIRRRRLAVDVEPEVLSLLLREGYSLVFGARPLKRTVERMVLVPLARAIASGQAPPGSIVRLGAATVESMVAIVAPPSETRRERPPRRAIAAAWPA</sequence>
<accession>A0ABT5BKX5</accession>
<organism evidence="5 6">
    <name type="scientific">Nannocystis radixulma</name>
    <dbReference type="NCBI Taxonomy" id="2995305"/>
    <lineage>
        <taxon>Bacteria</taxon>
        <taxon>Pseudomonadati</taxon>
        <taxon>Myxococcota</taxon>
        <taxon>Polyangia</taxon>
        <taxon>Nannocystales</taxon>
        <taxon>Nannocystaceae</taxon>
        <taxon>Nannocystis</taxon>
    </lineage>
</organism>
<feature type="region of interest" description="Disordered" evidence="3">
    <location>
        <begin position="1"/>
        <end position="51"/>
    </location>
</feature>
<evidence type="ECO:0000313" key="6">
    <source>
        <dbReference type="Proteomes" id="UP001217838"/>
    </source>
</evidence>
<dbReference type="Gene3D" id="1.10.8.60">
    <property type="match status" value="1"/>
</dbReference>
<dbReference type="RefSeq" id="WP_272009320.1">
    <property type="nucleotide sequence ID" value="NZ_JAQNDN010000025.1"/>
</dbReference>
<feature type="compositionally biased region" description="Low complexity" evidence="3">
    <location>
        <begin position="74"/>
        <end position="109"/>
    </location>
</feature>
<evidence type="ECO:0000256" key="3">
    <source>
        <dbReference type="SAM" id="MobiDB-lite"/>
    </source>
</evidence>
<protein>
    <recommendedName>
        <fullName evidence="4">Clp ATPase C-terminal domain-containing protein</fullName>
    </recommendedName>
</protein>
<keyword evidence="1" id="KW-0547">Nucleotide-binding</keyword>
<dbReference type="SMART" id="SM01086">
    <property type="entry name" value="ClpB_D2-small"/>
    <property type="match status" value="1"/>
</dbReference>
<feature type="compositionally biased region" description="Low complexity" evidence="3">
    <location>
        <begin position="9"/>
        <end position="21"/>
    </location>
</feature>
<reference evidence="5 6" key="1">
    <citation type="submission" date="2022-11" db="EMBL/GenBank/DDBJ databases">
        <title>Minimal conservation of predation-associated metabolite biosynthetic gene clusters underscores biosynthetic potential of Myxococcota including descriptions for ten novel species: Archangium lansinium sp. nov., Myxococcus landrumus sp. nov., Nannocystis bai.</title>
        <authorList>
            <person name="Ahearne A."/>
            <person name="Stevens C."/>
            <person name="Dowd S."/>
        </authorList>
    </citation>
    <scope>NUCLEOTIDE SEQUENCE [LARGE SCALE GENOMIC DNA]</scope>
    <source>
        <strain evidence="5 6">NCELM</strain>
    </source>
</reference>
<comment type="caution">
    <text evidence="5">The sequence shown here is derived from an EMBL/GenBank/DDBJ whole genome shotgun (WGS) entry which is preliminary data.</text>
</comment>
<feature type="domain" description="Clp ATPase C-terminal" evidence="4">
    <location>
        <begin position="139"/>
        <end position="234"/>
    </location>
</feature>
<keyword evidence="6" id="KW-1185">Reference proteome</keyword>
<keyword evidence="2" id="KW-0067">ATP-binding</keyword>
<evidence type="ECO:0000256" key="2">
    <source>
        <dbReference type="ARBA" id="ARBA00022840"/>
    </source>
</evidence>
<evidence type="ECO:0000256" key="1">
    <source>
        <dbReference type="ARBA" id="ARBA00022741"/>
    </source>
</evidence>
<dbReference type="EMBL" id="JAQNDN010000025">
    <property type="protein sequence ID" value="MDC0674805.1"/>
    <property type="molecule type" value="Genomic_DNA"/>
</dbReference>
<dbReference type="Pfam" id="PF10431">
    <property type="entry name" value="ClpB_D2-small"/>
    <property type="match status" value="1"/>
</dbReference>
<feature type="region of interest" description="Disordered" evidence="3">
    <location>
        <begin position="72"/>
        <end position="140"/>
    </location>
</feature>
<feature type="compositionally biased region" description="Pro residues" evidence="3">
    <location>
        <begin position="26"/>
        <end position="35"/>
    </location>
</feature>
<proteinExistence type="predicted"/>
<evidence type="ECO:0000313" key="5">
    <source>
        <dbReference type="EMBL" id="MDC0674805.1"/>
    </source>
</evidence>
<dbReference type="Proteomes" id="UP001217838">
    <property type="component" value="Unassembled WGS sequence"/>
</dbReference>